<dbReference type="AlphaFoldDB" id="A0A841FWD9"/>
<organism evidence="2 3">
    <name type="scientific">Phytomonospora endophytica</name>
    <dbReference type="NCBI Taxonomy" id="714109"/>
    <lineage>
        <taxon>Bacteria</taxon>
        <taxon>Bacillati</taxon>
        <taxon>Actinomycetota</taxon>
        <taxon>Actinomycetes</taxon>
        <taxon>Micromonosporales</taxon>
        <taxon>Micromonosporaceae</taxon>
        <taxon>Phytomonospora</taxon>
    </lineage>
</organism>
<sequence>MRHAPDVLAHALPDGRSAVLSRDLDRTAASVDAFAPGDGDAWRRMFAEWRRIAEPVLDALFTPFPPMRSVAALTEHGYPSRGRPPPLSTGDTGQAGVGGRDGRRPLPWPARMRKAMAINSSCS</sequence>
<evidence type="ECO:0000256" key="1">
    <source>
        <dbReference type="SAM" id="MobiDB-lite"/>
    </source>
</evidence>
<keyword evidence="3" id="KW-1185">Reference proteome</keyword>
<name>A0A841FWD9_9ACTN</name>
<evidence type="ECO:0000313" key="2">
    <source>
        <dbReference type="EMBL" id="MBB6037852.1"/>
    </source>
</evidence>
<accession>A0A841FWD9</accession>
<dbReference type="Proteomes" id="UP000548476">
    <property type="component" value="Unassembled WGS sequence"/>
</dbReference>
<dbReference type="EMBL" id="JACHGT010000014">
    <property type="protein sequence ID" value="MBB6037852.1"/>
    <property type="molecule type" value="Genomic_DNA"/>
</dbReference>
<evidence type="ECO:0000313" key="3">
    <source>
        <dbReference type="Proteomes" id="UP000548476"/>
    </source>
</evidence>
<reference evidence="2 3" key="1">
    <citation type="submission" date="2020-08" db="EMBL/GenBank/DDBJ databases">
        <title>Genomic Encyclopedia of Type Strains, Phase IV (KMG-IV): sequencing the most valuable type-strain genomes for metagenomic binning, comparative biology and taxonomic classification.</title>
        <authorList>
            <person name="Goeker M."/>
        </authorList>
    </citation>
    <scope>NUCLEOTIDE SEQUENCE [LARGE SCALE GENOMIC DNA]</scope>
    <source>
        <strain evidence="2 3">YIM 65646</strain>
    </source>
</reference>
<proteinExistence type="predicted"/>
<feature type="region of interest" description="Disordered" evidence="1">
    <location>
        <begin position="75"/>
        <end position="111"/>
    </location>
</feature>
<comment type="caution">
    <text evidence="2">The sequence shown here is derived from an EMBL/GenBank/DDBJ whole genome shotgun (WGS) entry which is preliminary data.</text>
</comment>
<gene>
    <name evidence="2" type="ORF">HNR73_005732</name>
</gene>
<protein>
    <submittedName>
        <fullName evidence="2">Phytoene dehydrogenase-like protein</fullName>
    </submittedName>
</protein>